<dbReference type="InterPro" id="IPR020845">
    <property type="entry name" value="AMP-binding_CS"/>
</dbReference>
<dbReference type="OMA" id="PLMKCNT"/>
<dbReference type="InterPro" id="IPR042099">
    <property type="entry name" value="ANL_N_sf"/>
</dbReference>
<dbReference type="PANTHER" id="PTHR43272">
    <property type="entry name" value="LONG-CHAIN-FATTY-ACID--COA LIGASE"/>
    <property type="match status" value="1"/>
</dbReference>
<gene>
    <name evidence="4" type="ORF">PFMC_01882</name>
</gene>
<reference evidence="4 5" key="1">
    <citation type="submission" date="2013-02" db="EMBL/GenBank/DDBJ databases">
        <title>The Genome Annotation of Plasmodium falciparum CAMP/Malaysia.</title>
        <authorList>
            <consortium name="The Broad Institute Genome Sequencing Platform"/>
            <consortium name="The Broad Institute Genome Sequencing Center for Infectious Disease"/>
            <person name="Neafsey D."/>
            <person name="Hoffman S."/>
            <person name="Volkman S."/>
            <person name="Rosenthal P."/>
            <person name="Walker B."/>
            <person name="Young S.K."/>
            <person name="Zeng Q."/>
            <person name="Gargeya S."/>
            <person name="Fitzgerald M."/>
            <person name="Haas B."/>
            <person name="Abouelleil A."/>
            <person name="Allen A.W."/>
            <person name="Alvarado L."/>
            <person name="Arachchi H.M."/>
            <person name="Berlin A.M."/>
            <person name="Chapman S.B."/>
            <person name="Gainer-Dewar J."/>
            <person name="Goldberg J."/>
            <person name="Griggs A."/>
            <person name="Gujja S."/>
            <person name="Hansen M."/>
            <person name="Howarth C."/>
            <person name="Imamovic A."/>
            <person name="Ireland A."/>
            <person name="Larimer J."/>
            <person name="McCowan C."/>
            <person name="Murphy C."/>
            <person name="Pearson M."/>
            <person name="Poon T.W."/>
            <person name="Priest M."/>
            <person name="Roberts A."/>
            <person name="Saif S."/>
            <person name="Shea T."/>
            <person name="Sisk P."/>
            <person name="Sykes S."/>
            <person name="Wortman J."/>
            <person name="Nusbaum C."/>
            <person name="Birren B."/>
        </authorList>
    </citation>
    <scope>NUCLEOTIDE SEQUENCE [LARGE SCALE GENOMIC DNA]</scope>
    <source>
        <strain evidence="4 5">CAMP/Malaysia</strain>
    </source>
</reference>
<feature type="compositionally biased region" description="Basic and acidic residues" evidence="1">
    <location>
        <begin position="739"/>
        <end position="767"/>
    </location>
</feature>
<dbReference type="AlphaFoldDB" id="A0A024XA05"/>
<dbReference type="GO" id="GO:0005783">
    <property type="term" value="C:endoplasmic reticulum"/>
    <property type="evidence" value="ECO:0007669"/>
    <property type="project" value="TreeGrafter"/>
</dbReference>
<dbReference type="Gene3D" id="3.40.50.12780">
    <property type="entry name" value="N-terminal domain of ligase-like"/>
    <property type="match status" value="1"/>
</dbReference>
<feature type="compositionally biased region" description="Basic and acidic residues" evidence="1">
    <location>
        <begin position="778"/>
        <end position="811"/>
    </location>
</feature>
<evidence type="ECO:0000259" key="3">
    <source>
        <dbReference type="Pfam" id="PF00501"/>
    </source>
</evidence>
<dbReference type="PANTHER" id="PTHR43272:SF3">
    <property type="entry name" value="LONG CHAIN ACYL-COA SYNTHETASE 4"/>
    <property type="match status" value="1"/>
</dbReference>
<dbReference type="PROSITE" id="PS00455">
    <property type="entry name" value="AMP_BINDING"/>
    <property type="match status" value="1"/>
</dbReference>
<dbReference type="EMBL" id="KI927506">
    <property type="protein sequence ID" value="ETW62309.1"/>
    <property type="molecule type" value="Genomic_DNA"/>
</dbReference>
<dbReference type="InterPro" id="IPR000873">
    <property type="entry name" value="AMP-dep_synth/lig_dom"/>
</dbReference>
<feature type="region of interest" description="Disordered" evidence="1">
    <location>
        <begin position="739"/>
        <end position="811"/>
    </location>
</feature>
<sequence>MNISFTVCSLFILLINVVLHGAQKNSEKNVYTEICEKPANGNESSVYCMKDYKKKSSLYGYKHIMNFLLGNLNKHKNNIAVVEHDNGEPNNYLTYNDFFKKVLCFSNTLNTYEGKGIEEKMYKKEEKNNGKFRLLGLYGSNSINWIAADMASMLSGVTTLVMHSKFSLDVIVDILKETELEWLCLDLELVEGLLAHRNEFPHLKNLIILDTLNKSNKINSKGLEKSDKNKKSKEKDNGLVNVDYDKEKLKKIKDLKVKARSVGINIMEFDEMSRKEPKKIKINNEDPNFIASIVYTSGTSGKPKGVMLSNENFHNTVVPLCDHNIIKEYNPKTHFSYLPVSHIYERILVHILFMLGGTINIWSKDINNFSKDLLNSKGEVLAGVPKVFNRIYTNIMTEISNLPPFKRWLVKRIISMRKANNNGSFSQFLEGLFKISSKIKDKVNTNLQVILNGGGKLSPKIANELSVLLNINYYQGYGLTESTGPIFVQDTSDNNSESMGIPFSPNTKCKVKTWETYKATDALPKGELLIKSGSIFSGYFLEKENTDKSFTEDGYFKTGDVVQVNSDGSLTFLDRSKGLVKLSQGEYIETDLLNNLYSQISFINNCVVYGDDSMDGPLGILSVDKYLLYRSLKDDHMLEKTGITEDNYNDRLNDEDINQSIFVEYVKEKMMETYNSTKLNRYNIINHIYLTSKIWDTNNYLTPTLKVKRFYVFKDYNFFIEEVKKTYKHKLKGVDEVNKNKEKKEEKKNEKNKNQKNEEQNSKDIHTKNAVQQSKLRPTKENFTEKKEEKEKNTKLRVRAKDMSQELELNK</sequence>
<name>A0A024XA05_PLAFC</name>
<evidence type="ECO:0000256" key="2">
    <source>
        <dbReference type="SAM" id="SignalP"/>
    </source>
</evidence>
<keyword evidence="2" id="KW-0732">Signal</keyword>
<dbReference type="GO" id="GO:0016020">
    <property type="term" value="C:membrane"/>
    <property type="evidence" value="ECO:0007669"/>
    <property type="project" value="TreeGrafter"/>
</dbReference>
<organism evidence="4 5">
    <name type="scientific">Plasmodium falciparum (isolate Camp / Malaysia)</name>
    <dbReference type="NCBI Taxonomy" id="5835"/>
    <lineage>
        <taxon>Eukaryota</taxon>
        <taxon>Sar</taxon>
        <taxon>Alveolata</taxon>
        <taxon>Apicomplexa</taxon>
        <taxon>Aconoidasida</taxon>
        <taxon>Haemosporida</taxon>
        <taxon>Plasmodiidae</taxon>
        <taxon>Plasmodium</taxon>
        <taxon>Plasmodium (Laverania)</taxon>
    </lineage>
</organism>
<dbReference type="GO" id="GO:0004467">
    <property type="term" value="F:long-chain fatty acid-CoA ligase activity"/>
    <property type="evidence" value="ECO:0007669"/>
    <property type="project" value="TreeGrafter"/>
</dbReference>
<feature type="domain" description="AMP-dependent synthetase/ligase" evidence="3">
    <location>
        <begin position="73"/>
        <end position="540"/>
    </location>
</feature>
<dbReference type="Pfam" id="PF00501">
    <property type="entry name" value="AMP-binding"/>
    <property type="match status" value="1"/>
</dbReference>
<dbReference type="OrthoDB" id="10253869at2759"/>
<evidence type="ECO:0000313" key="5">
    <source>
        <dbReference type="Proteomes" id="UP000030694"/>
    </source>
</evidence>
<feature type="chain" id="PRO_5001538022" description="AMP-dependent synthetase/ligase domain-containing protein" evidence="2">
    <location>
        <begin position="22"/>
        <end position="811"/>
    </location>
</feature>
<dbReference type="Proteomes" id="UP000030694">
    <property type="component" value="Unassembled WGS sequence"/>
</dbReference>
<accession>A0A024XA05</accession>
<proteinExistence type="predicted"/>
<evidence type="ECO:0000313" key="4">
    <source>
        <dbReference type="EMBL" id="ETW62309.1"/>
    </source>
</evidence>
<reference evidence="4 5" key="2">
    <citation type="submission" date="2013-02" db="EMBL/GenBank/DDBJ databases">
        <title>The Genome Sequence of Plasmodium falciparum CAMP/Malaysia.</title>
        <authorList>
            <consortium name="The Broad Institute Genome Sequencing Platform"/>
            <consortium name="The Broad Institute Genome Sequencing Center for Infectious Disease"/>
            <person name="Neafsey D."/>
            <person name="Cheeseman I."/>
            <person name="Volkman S."/>
            <person name="Adams J."/>
            <person name="Walker B."/>
            <person name="Young S.K."/>
            <person name="Zeng Q."/>
            <person name="Gargeya S."/>
            <person name="Fitzgerald M."/>
            <person name="Haas B."/>
            <person name="Abouelleil A."/>
            <person name="Alvarado L."/>
            <person name="Arachchi H.M."/>
            <person name="Berlin A.M."/>
            <person name="Chapman S.B."/>
            <person name="Dewar J."/>
            <person name="Goldberg J."/>
            <person name="Griggs A."/>
            <person name="Gujja S."/>
            <person name="Hansen M."/>
            <person name="Howarth C."/>
            <person name="Imamovic A."/>
            <person name="Larimer J."/>
            <person name="McCowan C."/>
            <person name="Murphy C."/>
            <person name="Neiman D."/>
            <person name="Pearson M."/>
            <person name="Priest M."/>
            <person name="Roberts A."/>
            <person name="Saif S."/>
            <person name="Shea T."/>
            <person name="Sisk P."/>
            <person name="Sykes S."/>
            <person name="Wortman J."/>
            <person name="Nusbaum C."/>
            <person name="Birren B."/>
        </authorList>
    </citation>
    <scope>NUCLEOTIDE SEQUENCE [LARGE SCALE GENOMIC DNA]</scope>
    <source>
        <strain evidence="4 5">CAMP/Malaysia</strain>
    </source>
</reference>
<protein>
    <recommendedName>
        <fullName evidence="3">AMP-dependent synthetase/ligase domain-containing protein</fullName>
    </recommendedName>
</protein>
<feature type="signal peptide" evidence="2">
    <location>
        <begin position="1"/>
        <end position="21"/>
    </location>
</feature>
<dbReference type="SUPFAM" id="SSF56801">
    <property type="entry name" value="Acetyl-CoA synthetase-like"/>
    <property type="match status" value="1"/>
</dbReference>
<evidence type="ECO:0000256" key="1">
    <source>
        <dbReference type="SAM" id="MobiDB-lite"/>
    </source>
</evidence>